<dbReference type="Proteomes" id="UP000245207">
    <property type="component" value="Unassembled WGS sequence"/>
</dbReference>
<evidence type="ECO:0000259" key="1">
    <source>
        <dbReference type="Pfam" id="PF13764"/>
    </source>
</evidence>
<sequence>MKKEHSCVSKTNIMQYIRLKTQNNMHVSKEAHPYFINIAVPLDNNLNFKKTSNLQKDAKKPTYAYTLFWRYFFYAAVVKIVIEIYREHEELSFIDMVAAQQSTIVFQVALRDLNSYRWKEESYQWHGINKTTYQSSVVGWESEPKVGILDKGLFVVAAHCWEGYIKTIDALNNGAVPTITSVWQRAFVEGIKEEVVLFPPHVLSLIGAREVGQNLITEITDSETEAAHWLDTPNRKKSSEEEWEEFTEDSTIKAFAQLASSPEFTDWVIRICDTNLLNCIVMVVVNELRLRDDLKSNQQELVAALNLLMLCCKKRENSLIVESLTMEANESGNINMIQNALTVSNEEAGAREQSFILWVEDDFSSSKKSDIPRYVRLRDDLKSNQQELVAALNLLMLCCKKRENNLIVESLTMEANESGNINMTQNALTVSKEEAGAGEQAKEIVLMFLGRLSHPVGLKTSSKQMVANILPCLTYVDEDKFLWQKTQDIILENGITEVAVRHLTDRFAFTGEAGFKSRPEWHSGLKIPFVPLILSMLSGLSMGHLATQKRLTLEASDGLQNAQRIWPPMIEGMAMETNVAFGCRTQWKEPYSKPSTMKLNYNHGKSSKKSSNVYLKVQMSMREKIYSVERRYGLEYCICVHSKSSFYDNLERSLDRVCKMVKAI</sequence>
<name>A0A2U1L9U6_ARTAN</name>
<dbReference type="InterPro" id="IPR025704">
    <property type="entry name" value="E3_Ub_ligase_UBR4_C"/>
</dbReference>
<reference evidence="2 3" key="1">
    <citation type="journal article" date="2018" name="Mol. Plant">
        <title>The genome of Artemisia annua provides insight into the evolution of Asteraceae family and artemisinin biosynthesis.</title>
        <authorList>
            <person name="Shen Q."/>
            <person name="Zhang L."/>
            <person name="Liao Z."/>
            <person name="Wang S."/>
            <person name="Yan T."/>
            <person name="Shi P."/>
            <person name="Liu M."/>
            <person name="Fu X."/>
            <person name="Pan Q."/>
            <person name="Wang Y."/>
            <person name="Lv Z."/>
            <person name="Lu X."/>
            <person name="Zhang F."/>
            <person name="Jiang W."/>
            <person name="Ma Y."/>
            <person name="Chen M."/>
            <person name="Hao X."/>
            <person name="Li L."/>
            <person name="Tang Y."/>
            <person name="Lv G."/>
            <person name="Zhou Y."/>
            <person name="Sun X."/>
            <person name="Brodelius P.E."/>
            <person name="Rose J.K.C."/>
            <person name="Tang K."/>
        </authorList>
    </citation>
    <scope>NUCLEOTIDE SEQUENCE [LARGE SCALE GENOMIC DNA]</scope>
    <source>
        <strain evidence="3">cv. Huhao1</strain>
        <tissue evidence="2">Leaf</tissue>
    </source>
</reference>
<dbReference type="GO" id="GO:0009506">
    <property type="term" value="C:plasmodesma"/>
    <property type="evidence" value="ECO:0007669"/>
    <property type="project" value="TreeGrafter"/>
</dbReference>
<dbReference type="OrthoDB" id="30336at2759"/>
<protein>
    <submittedName>
        <fullName evidence="2">Armadillo-like helical</fullName>
    </submittedName>
</protein>
<feature type="domain" description="E3 ubiquitin ligase UBR4 C-terminal" evidence="1">
    <location>
        <begin position="406"/>
        <end position="480"/>
    </location>
</feature>
<dbReference type="EMBL" id="PKPP01010605">
    <property type="protein sequence ID" value="PWA45756.1"/>
    <property type="molecule type" value="Genomic_DNA"/>
</dbReference>
<dbReference type="Pfam" id="PF13764">
    <property type="entry name" value="E3_UbLigase_R4"/>
    <property type="match status" value="2"/>
</dbReference>
<gene>
    <name evidence="2" type="ORF">CTI12_AA514590</name>
</gene>
<evidence type="ECO:0000313" key="3">
    <source>
        <dbReference type="Proteomes" id="UP000245207"/>
    </source>
</evidence>
<dbReference type="GO" id="GO:0005829">
    <property type="term" value="C:cytosol"/>
    <property type="evidence" value="ECO:0007669"/>
    <property type="project" value="TreeGrafter"/>
</dbReference>
<dbReference type="PANTHER" id="PTHR21725">
    <property type="entry name" value="E3 UBIQUITIN-PROTEIN LIGASE UBR4"/>
    <property type="match status" value="1"/>
</dbReference>
<dbReference type="STRING" id="35608.A0A2U1L9U6"/>
<dbReference type="InterPro" id="IPR045189">
    <property type="entry name" value="UBR4-like"/>
</dbReference>
<dbReference type="GO" id="GO:0009926">
    <property type="term" value="P:auxin polar transport"/>
    <property type="evidence" value="ECO:0007669"/>
    <property type="project" value="TreeGrafter"/>
</dbReference>
<dbReference type="AlphaFoldDB" id="A0A2U1L9U6"/>
<comment type="caution">
    <text evidence="2">The sequence shown here is derived from an EMBL/GenBank/DDBJ whole genome shotgun (WGS) entry which is preliminary data.</text>
</comment>
<organism evidence="2 3">
    <name type="scientific">Artemisia annua</name>
    <name type="common">Sweet wormwood</name>
    <dbReference type="NCBI Taxonomy" id="35608"/>
    <lineage>
        <taxon>Eukaryota</taxon>
        <taxon>Viridiplantae</taxon>
        <taxon>Streptophyta</taxon>
        <taxon>Embryophyta</taxon>
        <taxon>Tracheophyta</taxon>
        <taxon>Spermatophyta</taxon>
        <taxon>Magnoliopsida</taxon>
        <taxon>eudicotyledons</taxon>
        <taxon>Gunneridae</taxon>
        <taxon>Pentapetalae</taxon>
        <taxon>asterids</taxon>
        <taxon>campanulids</taxon>
        <taxon>Asterales</taxon>
        <taxon>Asteraceae</taxon>
        <taxon>Asteroideae</taxon>
        <taxon>Anthemideae</taxon>
        <taxon>Artemisiinae</taxon>
        <taxon>Artemisia</taxon>
    </lineage>
</organism>
<keyword evidence="3" id="KW-1185">Reference proteome</keyword>
<feature type="domain" description="E3 ubiquitin ligase UBR4 C-terminal" evidence="1">
    <location>
        <begin position="485"/>
        <end position="552"/>
    </location>
</feature>
<dbReference type="PANTHER" id="PTHR21725:SF1">
    <property type="entry name" value="E3 UBIQUITIN-PROTEIN LIGASE UBR4"/>
    <property type="match status" value="1"/>
</dbReference>
<proteinExistence type="predicted"/>
<evidence type="ECO:0000313" key="2">
    <source>
        <dbReference type="EMBL" id="PWA45756.1"/>
    </source>
</evidence>
<accession>A0A2U1L9U6</accession>